<comment type="caution">
    <text evidence="4">The sequence shown here is derived from an EMBL/GenBank/DDBJ whole genome shotgun (WGS) entry which is preliminary data.</text>
</comment>
<evidence type="ECO:0000256" key="1">
    <source>
        <dbReference type="ARBA" id="ARBA00023002"/>
    </source>
</evidence>
<dbReference type="EMBL" id="WBKA01000005">
    <property type="protein sequence ID" value="KAB1631742.1"/>
    <property type="molecule type" value="Genomic_DNA"/>
</dbReference>
<keyword evidence="5" id="KW-1185">Reference proteome</keyword>
<dbReference type="InterPro" id="IPR050766">
    <property type="entry name" value="Bact_Lucif_Oxidored"/>
</dbReference>
<evidence type="ECO:0000259" key="3">
    <source>
        <dbReference type="Pfam" id="PF00296"/>
    </source>
</evidence>
<dbReference type="RefSeq" id="WP_158036595.1">
    <property type="nucleotide sequence ID" value="NZ_BAAAZV010000011.1"/>
</dbReference>
<dbReference type="InterPro" id="IPR036661">
    <property type="entry name" value="Luciferase-like_sf"/>
</dbReference>
<accession>A0A7C8FWW8</accession>
<sequence>MTRPFEIGVYHFGELTPDPETGRVVTAQRRLHELIEQAEVADQAGLSVFGVGEHHRRDFAVSSPVVLLAAMAARTSRIHLTPTVSVLSSDDPVRVMEQINMLDDLSDGRAELMVGRGSYTESFPLFGYDLADYDALFEEKLDLLDHLRRENPITWQGTLRPSLHDADITPRPVGDRLVPVWIAVGGTPASAVRAARHGLPMALGVLGGRLDGFRRFVDLYRRTWAELGRPADEALVSVNGPGFVAPTSQAAIDLSYPAFAEGMQQNFHQRGRGWRVPRDQYEAMASPGGALFVGSPAQIVDKILRQHEVYGHVRYICQLGFGNVPKRDALRAIELLGTEVLPAVRRALGQTGDAAAETEARA</sequence>
<proteinExistence type="predicted"/>
<dbReference type="GO" id="GO:0004497">
    <property type="term" value="F:monooxygenase activity"/>
    <property type="evidence" value="ECO:0007669"/>
    <property type="project" value="UniProtKB-KW"/>
</dbReference>
<feature type="domain" description="Luciferase-like" evidence="3">
    <location>
        <begin position="12"/>
        <end position="309"/>
    </location>
</feature>
<protein>
    <submittedName>
        <fullName evidence="4">LLM class flavin-dependent oxidoreductase</fullName>
    </submittedName>
</protein>
<evidence type="ECO:0000313" key="5">
    <source>
        <dbReference type="Proteomes" id="UP000481339"/>
    </source>
</evidence>
<dbReference type="SUPFAM" id="SSF51679">
    <property type="entry name" value="Bacterial luciferase-like"/>
    <property type="match status" value="1"/>
</dbReference>
<dbReference type="Proteomes" id="UP000481339">
    <property type="component" value="Unassembled WGS sequence"/>
</dbReference>
<evidence type="ECO:0000313" key="4">
    <source>
        <dbReference type="EMBL" id="KAB1631742.1"/>
    </source>
</evidence>
<dbReference type="PANTHER" id="PTHR30137:SF8">
    <property type="entry name" value="BLR5498 PROTEIN"/>
    <property type="match status" value="1"/>
</dbReference>
<dbReference type="GO" id="GO:0016705">
    <property type="term" value="F:oxidoreductase activity, acting on paired donors, with incorporation or reduction of molecular oxygen"/>
    <property type="evidence" value="ECO:0007669"/>
    <property type="project" value="InterPro"/>
</dbReference>
<reference evidence="4 5" key="1">
    <citation type="submission" date="2019-09" db="EMBL/GenBank/DDBJ databases">
        <title>Phylogeny of genus Pseudoclavibacter and closely related genus.</title>
        <authorList>
            <person name="Li Y."/>
        </authorList>
    </citation>
    <scope>NUCLEOTIDE SEQUENCE [LARGE SCALE GENOMIC DNA]</scope>
    <source>
        <strain evidence="4 5">JCM 16921</strain>
    </source>
</reference>
<dbReference type="GO" id="GO:0005829">
    <property type="term" value="C:cytosol"/>
    <property type="evidence" value="ECO:0007669"/>
    <property type="project" value="TreeGrafter"/>
</dbReference>
<keyword evidence="2" id="KW-0503">Monooxygenase</keyword>
<evidence type="ECO:0000256" key="2">
    <source>
        <dbReference type="ARBA" id="ARBA00023033"/>
    </source>
</evidence>
<dbReference type="OrthoDB" id="9776438at2"/>
<keyword evidence="1" id="KW-0560">Oxidoreductase</keyword>
<name>A0A7C8FWW8_9MICO</name>
<dbReference type="AlphaFoldDB" id="A0A7C8FWW8"/>
<dbReference type="PANTHER" id="PTHR30137">
    <property type="entry name" value="LUCIFERASE-LIKE MONOOXYGENASE"/>
    <property type="match status" value="1"/>
</dbReference>
<dbReference type="Gene3D" id="3.20.20.30">
    <property type="entry name" value="Luciferase-like domain"/>
    <property type="match status" value="1"/>
</dbReference>
<gene>
    <name evidence="4" type="ORF">F8O02_07325</name>
</gene>
<dbReference type="Pfam" id="PF00296">
    <property type="entry name" value="Bac_luciferase"/>
    <property type="match status" value="1"/>
</dbReference>
<organism evidence="4 5">
    <name type="scientific">Pseudoclavibacter caeni</name>
    <dbReference type="NCBI Taxonomy" id="908846"/>
    <lineage>
        <taxon>Bacteria</taxon>
        <taxon>Bacillati</taxon>
        <taxon>Actinomycetota</taxon>
        <taxon>Actinomycetes</taxon>
        <taxon>Micrococcales</taxon>
        <taxon>Microbacteriaceae</taxon>
        <taxon>Pseudoclavibacter</taxon>
    </lineage>
</organism>
<dbReference type="InterPro" id="IPR011251">
    <property type="entry name" value="Luciferase-like_dom"/>
</dbReference>